<dbReference type="Pfam" id="PF08448">
    <property type="entry name" value="PAS_4"/>
    <property type="match status" value="3"/>
</dbReference>
<dbReference type="SUPFAM" id="SSF55785">
    <property type="entry name" value="PYP-like sensor domain (PAS domain)"/>
    <property type="match status" value="3"/>
</dbReference>
<dbReference type="Gene3D" id="1.10.287.130">
    <property type="match status" value="1"/>
</dbReference>
<keyword evidence="10" id="KW-1185">Reference proteome</keyword>
<evidence type="ECO:0000256" key="1">
    <source>
        <dbReference type="ARBA" id="ARBA00000085"/>
    </source>
</evidence>
<organism evidence="9 10">
    <name type="scientific">Hymenobacter coccineus</name>
    <dbReference type="NCBI Taxonomy" id="1908235"/>
    <lineage>
        <taxon>Bacteria</taxon>
        <taxon>Pseudomonadati</taxon>
        <taxon>Bacteroidota</taxon>
        <taxon>Cytophagia</taxon>
        <taxon>Cytophagales</taxon>
        <taxon>Hymenobacteraceae</taxon>
        <taxon>Hymenobacter</taxon>
    </lineage>
</organism>
<dbReference type="EMBL" id="MDZA01000042">
    <property type="protein sequence ID" value="OGX91684.1"/>
    <property type="molecule type" value="Genomic_DNA"/>
</dbReference>
<dbReference type="InterPro" id="IPR036097">
    <property type="entry name" value="HisK_dim/P_sf"/>
</dbReference>
<evidence type="ECO:0000259" key="7">
    <source>
        <dbReference type="PROSITE" id="PS50109"/>
    </source>
</evidence>
<dbReference type="SUPFAM" id="SSF47384">
    <property type="entry name" value="Homodimeric domain of signal transducing histidine kinase"/>
    <property type="match status" value="1"/>
</dbReference>
<dbReference type="SMART" id="SM00387">
    <property type="entry name" value="HATPase_c"/>
    <property type="match status" value="1"/>
</dbReference>
<dbReference type="SMART" id="SM00091">
    <property type="entry name" value="PAS"/>
    <property type="match status" value="2"/>
</dbReference>
<dbReference type="InterPro" id="IPR003661">
    <property type="entry name" value="HisK_dim/P_dom"/>
</dbReference>
<dbReference type="PROSITE" id="PS50109">
    <property type="entry name" value="HIS_KIN"/>
    <property type="match status" value="1"/>
</dbReference>
<protein>
    <recommendedName>
        <fullName evidence="2">histidine kinase</fullName>
        <ecNumber evidence="2">2.7.13.3</ecNumber>
    </recommendedName>
</protein>
<name>A0A1G1TLC1_9BACT</name>
<dbReference type="EC" id="2.7.13.3" evidence="2"/>
<dbReference type="InterPro" id="IPR052162">
    <property type="entry name" value="Sensor_kinase/Photoreceptor"/>
</dbReference>
<sequence>MTTVAAPALPGDAQPPDGLADVLFTTSPAGIMLLRPVYAADGPAIVDLAWVRLNEAAQRMLNLPEQPTASFLTLFPAASEVGVFQFYRDAFLSGRVERRQNLYQEDQLDGYYDLVAQRSGDVLAVHFTDGNDQPRTAVEEALRASQAREKAARAEAEVQRQRFYDMLMQLPAHVAVHEGPDQVFTLVNPAYQRLFPTRAFAGLPVREALPELAGPGGILDVLDGVYRMGESFHGTEVELWVDFTATGRPEQVYLNAVFLPLRDAQGRIDGVLDFSVDVTEQVRARQHVQQLNQELESRVQERTREAEAARAEAEEQRNRLLRLFSQAPAHINLFQGPNHVWTLVHPRTQELLPDRQLLGLPRRQAVPELPEEQNEPFDRVYRTGQPEHVVESSRRLDRFHTGELHEEFFDITFQPKFNAAGQVEGVMSFAVDVTERVRARRQADALQADMLAAAQRQAQEREALFRILAETPAAVALLRGPEHRFEYVNAAYQQLFPERQLTGKSVAEALPETREAGFLTELDRVYQTGETFFGLELPMRVQPEDGRPVQQVYYTFTYQAYRENDEIAGISIFAFDVTDQVQARQQRALQEQQLQEFFEQAPVAIALLRGPEYIVEIANPLVAQLWGRTPAEVLGRPVFEALPEIRDQGFKELLDGVRSSGEAFVAEGIAAQLRRGDTYETVYLNFVYQPLRDADGTVTGVGAVATDVTAQVQDRKRVQHLNEQLQAANHELSHSNHQLTRTNVDLDNFIYTASHDLKAPISNIEGLLYLLQEELPAAVTQDPEIGPTLARMLEAVERFKRTIGHLTEVSRLQKEHAAEATLVNLAAVVEDVRRDLQPQLEAAGAKFTVDVLALPPIHFSEKNLRSIVYNLVSNAVKYRHPDRTPHVDVRAHVRPDHTVLEVHDNGLGLDEKHVPRLFTMFQRFHDHVEGTGIGLYMINRMVENAGGRIEVHSQLGAGTTFYVFLPHATNPAGHQFPSYIPS</sequence>
<dbReference type="SMART" id="SM00388">
    <property type="entry name" value="HisKA"/>
    <property type="match status" value="1"/>
</dbReference>
<dbReference type="PANTHER" id="PTHR43304">
    <property type="entry name" value="PHYTOCHROME-LIKE PROTEIN CPH1"/>
    <property type="match status" value="1"/>
</dbReference>
<evidence type="ECO:0000256" key="2">
    <source>
        <dbReference type="ARBA" id="ARBA00012438"/>
    </source>
</evidence>
<dbReference type="Proteomes" id="UP000177506">
    <property type="component" value="Unassembled WGS sequence"/>
</dbReference>
<evidence type="ECO:0000259" key="8">
    <source>
        <dbReference type="PROSITE" id="PS50113"/>
    </source>
</evidence>
<evidence type="ECO:0000256" key="5">
    <source>
        <dbReference type="ARBA" id="ARBA00022777"/>
    </source>
</evidence>
<dbReference type="GO" id="GO:0000155">
    <property type="term" value="F:phosphorelay sensor kinase activity"/>
    <property type="evidence" value="ECO:0007669"/>
    <property type="project" value="InterPro"/>
</dbReference>
<evidence type="ECO:0000313" key="9">
    <source>
        <dbReference type="EMBL" id="OGX91684.1"/>
    </source>
</evidence>
<evidence type="ECO:0000313" key="10">
    <source>
        <dbReference type="Proteomes" id="UP000177506"/>
    </source>
</evidence>
<dbReference type="RefSeq" id="WP_070740776.1">
    <property type="nucleotide sequence ID" value="NZ_MDZA01000042.1"/>
</dbReference>
<dbReference type="PANTHER" id="PTHR43304:SF1">
    <property type="entry name" value="PAC DOMAIN-CONTAINING PROTEIN"/>
    <property type="match status" value="1"/>
</dbReference>
<proteinExistence type="predicted"/>
<dbReference type="InterPro" id="IPR000014">
    <property type="entry name" value="PAS"/>
</dbReference>
<evidence type="ECO:0000256" key="4">
    <source>
        <dbReference type="ARBA" id="ARBA00022679"/>
    </source>
</evidence>
<dbReference type="InterPro" id="IPR013656">
    <property type="entry name" value="PAS_4"/>
</dbReference>
<dbReference type="OrthoDB" id="9766459at2"/>
<reference evidence="9 10" key="1">
    <citation type="submission" date="2016-08" db="EMBL/GenBank/DDBJ databases">
        <title>Hymenobacter coccineus sp. nov., Hymenobacter lapidarius sp. nov. and Hymenobacter glacialis sp. nov., isolated from Antarctic soil.</title>
        <authorList>
            <person name="Sedlacek I."/>
            <person name="Kralova S."/>
            <person name="Kyrova K."/>
            <person name="Maslanova I."/>
            <person name="Stankova E."/>
            <person name="Vrbovska V."/>
            <person name="Nemec M."/>
            <person name="Bartak M."/>
            <person name="Svec P."/>
            <person name="Busse H.-J."/>
            <person name="Pantucek R."/>
        </authorList>
    </citation>
    <scope>NUCLEOTIDE SEQUENCE [LARGE SCALE GENOMIC DNA]</scope>
    <source>
        <strain evidence="9 10">CCM 8649</strain>
    </source>
</reference>
<gene>
    <name evidence="9" type="ORF">BEN49_18985</name>
</gene>
<feature type="domain" description="PAC" evidence="8">
    <location>
        <begin position="235"/>
        <end position="290"/>
    </location>
</feature>
<dbReference type="Gene3D" id="3.30.450.20">
    <property type="entry name" value="PAS domain"/>
    <property type="match status" value="4"/>
</dbReference>
<dbReference type="PRINTS" id="PR00344">
    <property type="entry name" value="BCTRLSENSOR"/>
</dbReference>
<keyword evidence="3" id="KW-0597">Phosphoprotein</keyword>
<comment type="caution">
    <text evidence="9">The sequence shown here is derived from an EMBL/GenBank/DDBJ whole genome shotgun (WGS) entry which is preliminary data.</text>
</comment>
<dbReference type="CDD" id="cd00130">
    <property type="entry name" value="PAS"/>
    <property type="match status" value="1"/>
</dbReference>
<evidence type="ECO:0000256" key="3">
    <source>
        <dbReference type="ARBA" id="ARBA00022553"/>
    </source>
</evidence>
<dbReference type="Pfam" id="PF02518">
    <property type="entry name" value="HATPase_c"/>
    <property type="match status" value="1"/>
</dbReference>
<dbReference type="SUPFAM" id="SSF55874">
    <property type="entry name" value="ATPase domain of HSP90 chaperone/DNA topoisomerase II/histidine kinase"/>
    <property type="match status" value="1"/>
</dbReference>
<dbReference type="AlphaFoldDB" id="A0A1G1TLC1"/>
<dbReference type="Gene3D" id="3.30.565.10">
    <property type="entry name" value="Histidine kinase-like ATPase, C-terminal domain"/>
    <property type="match status" value="1"/>
</dbReference>
<evidence type="ECO:0000256" key="6">
    <source>
        <dbReference type="SAM" id="Coils"/>
    </source>
</evidence>
<dbReference type="CDD" id="cd00082">
    <property type="entry name" value="HisKA"/>
    <property type="match status" value="1"/>
</dbReference>
<dbReference type="NCBIfam" id="TIGR00229">
    <property type="entry name" value="sensory_box"/>
    <property type="match status" value="1"/>
</dbReference>
<dbReference type="PROSITE" id="PS50113">
    <property type="entry name" value="PAC"/>
    <property type="match status" value="1"/>
</dbReference>
<keyword evidence="4" id="KW-0808">Transferase</keyword>
<keyword evidence="6" id="KW-0175">Coiled coil</keyword>
<feature type="coiled-coil region" evidence="6">
    <location>
        <begin position="285"/>
        <end position="326"/>
    </location>
</feature>
<comment type="catalytic activity">
    <reaction evidence="1">
        <text>ATP + protein L-histidine = ADP + protein N-phospho-L-histidine.</text>
        <dbReference type="EC" id="2.7.13.3"/>
    </reaction>
</comment>
<dbReference type="InterPro" id="IPR003594">
    <property type="entry name" value="HATPase_dom"/>
</dbReference>
<accession>A0A1G1TLC1</accession>
<dbReference type="InterPro" id="IPR036890">
    <property type="entry name" value="HATPase_C_sf"/>
</dbReference>
<keyword evidence="5" id="KW-0418">Kinase</keyword>
<dbReference type="InterPro" id="IPR005467">
    <property type="entry name" value="His_kinase_dom"/>
</dbReference>
<dbReference type="FunFam" id="3.30.565.10:FF:000006">
    <property type="entry name" value="Sensor histidine kinase WalK"/>
    <property type="match status" value="1"/>
</dbReference>
<dbReference type="InterPro" id="IPR035965">
    <property type="entry name" value="PAS-like_dom_sf"/>
</dbReference>
<dbReference type="InterPro" id="IPR004358">
    <property type="entry name" value="Sig_transdc_His_kin-like_C"/>
</dbReference>
<feature type="domain" description="Histidine kinase" evidence="7">
    <location>
        <begin position="752"/>
        <end position="969"/>
    </location>
</feature>
<dbReference type="Pfam" id="PF00512">
    <property type="entry name" value="HisKA"/>
    <property type="match status" value="1"/>
</dbReference>
<dbReference type="InterPro" id="IPR000700">
    <property type="entry name" value="PAS-assoc_C"/>
</dbReference>